<evidence type="ECO:0000313" key="2">
    <source>
        <dbReference type="Proteomes" id="UP000436468"/>
    </source>
</evidence>
<comment type="caution">
    <text evidence="1">The sequence shown here is derived from an EMBL/GenBank/DDBJ whole genome shotgun (WGS) entry which is preliminary data.</text>
</comment>
<sequence length="130" mass="14442">MSTITRHTVPGLPPSMSPSSHAVEADGFVFLTGQFARNLDDPGAPLPEGIASQTEQTLKNVERVLGSLGLKIENVVSVRAFLTNFKRDYDEMNEVYSRFFHPDHRPTRTCVGVTDLVRDALIEIDCVARR</sequence>
<dbReference type="Pfam" id="PF01042">
    <property type="entry name" value="Ribonuc_L-PSP"/>
    <property type="match status" value="1"/>
</dbReference>
<dbReference type="PANTHER" id="PTHR11803">
    <property type="entry name" value="2-IMINOBUTANOATE/2-IMINOPROPANOATE DEAMINASE RIDA"/>
    <property type="match status" value="1"/>
</dbReference>
<dbReference type="SUPFAM" id="SSF55298">
    <property type="entry name" value="YjgF-like"/>
    <property type="match status" value="1"/>
</dbReference>
<accession>A0A844SGA0</accession>
<proteinExistence type="predicted"/>
<dbReference type="Proteomes" id="UP000436468">
    <property type="component" value="Unassembled WGS sequence"/>
</dbReference>
<dbReference type="GO" id="GO:0005829">
    <property type="term" value="C:cytosol"/>
    <property type="evidence" value="ECO:0007669"/>
    <property type="project" value="TreeGrafter"/>
</dbReference>
<dbReference type="Gene3D" id="3.30.1330.40">
    <property type="entry name" value="RutC-like"/>
    <property type="match status" value="1"/>
</dbReference>
<keyword evidence="2" id="KW-1185">Reference proteome</keyword>
<dbReference type="InterPro" id="IPR035959">
    <property type="entry name" value="RutC-like_sf"/>
</dbReference>
<dbReference type="RefSeq" id="WP_157341585.1">
    <property type="nucleotide sequence ID" value="NZ_WQNF01000003.1"/>
</dbReference>
<protein>
    <submittedName>
        <fullName evidence="1">RidA family protein</fullName>
    </submittedName>
</protein>
<gene>
    <name evidence="1" type="ORF">GPL21_05440</name>
</gene>
<evidence type="ECO:0000313" key="1">
    <source>
        <dbReference type="EMBL" id="MVT64556.1"/>
    </source>
</evidence>
<dbReference type="EMBL" id="WQNF01000003">
    <property type="protein sequence ID" value="MVT64556.1"/>
    <property type="molecule type" value="Genomic_DNA"/>
</dbReference>
<reference evidence="1 2" key="1">
    <citation type="submission" date="2019-12" db="EMBL/GenBank/DDBJ databases">
        <title>Draft genome sequences Bradyrhizobium cajani AMBPC1010, Bradyrhizobium pachyrhizi AMBPC1040 and Bradyrhizobium yuanmingense ALSPC3051, three plant growth promoting strains isolated from nodules of Cajanus cajan L. in Dominican Republic.</title>
        <authorList>
            <person name="Flores-Felix J.D."/>
            <person name="Araujo J."/>
            <person name="Diaz-Alcantara C."/>
            <person name="Gonzalez-Andres F."/>
            <person name="Velazquez E."/>
        </authorList>
    </citation>
    <scope>NUCLEOTIDE SEQUENCE [LARGE SCALE GENOMIC DNA]</scope>
    <source>
        <strain evidence="1 2">1040</strain>
    </source>
</reference>
<name>A0A844SGA0_9BRAD</name>
<dbReference type="AlphaFoldDB" id="A0A844SGA0"/>
<dbReference type="GO" id="GO:0019239">
    <property type="term" value="F:deaminase activity"/>
    <property type="evidence" value="ECO:0007669"/>
    <property type="project" value="TreeGrafter"/>
</dbReference>
<dbReference type="InterPro" id="IPR006175">
    <property type="entry name" value="YjgF/YER057c/UK114"/>
</dbReference>
<dbReference type="CDD" id="cd00448">
    <property type="entry name" value="YjgF_YER057c_UK114_family"/>
    <property type="match status" value="1"/>
</dbReference>
<dbReference type="PANTHER" id="PTHR11803:SF39">
    <property type="entry name" value="2-IMINOBUTANOATE_2-IMINOPROPANOATE DEAMINASE"/>
    <property type="match status" value="1"/>
</dbReference>
<organism evidence="1 2">
    <name type="scientific">Bradyrhizobium pachyrhizi</name>
    <dbReference type="NCBI Taxonomy" id="280333"/>
    <lineage>
        <taxon>Bacteria</taxon>
        <taxon>Pseudomonadati</taxon>
        <taxon>Pseudomonadota</taxon>
        <taxon>Alphaproteobacteria</taxon>
        <taxon>Hyphomicrobiales</taxon>
        <taxon>Nitrobacteraceae</taxon>
        <taxon>Bradyrhizobium</taxon>
    </lineage>
</organism>